<organism evidence="1 2">
    <name type="scientific">Amborella trichopoda</name>
    <dbReference type="NCBI Taxonomy" id="13333"/>
    <lineage>
        <taxon>Eukaryota</taxon>
        <taxon>Viridiplantae</taxon>
        <taxon>Streptophyta</taxon>
        <taxon>Embryophyta</taxon>
        <taxon>Tracheophyta</taxon>
        <taxon>Spermatophyta</taxon>
        <taxon>Magnoliopsida</taxon>
        <taxon>Amborellales</taxon>
        <taxon>Amborellaceae</taxon>
        <taxon>Amborella</taxon>
    </lineage>
</organism>
<protein>
    <submittedName>
        <fullName evidence="1">Uncharacterized protein</fullName>
    </submittedName>
</protein>
<dbReference type="Gramene" id="ERN16560">
    <property type="protein sequence ID" value="ERN16560"/>
    <property type="gene ID" value="AMTR_s00031p00171310"/>
</dbReference>
<evidence type="ECO:0000313" key="1">
    <source>
        <dbReference type="EMBL" id="ERN16560.1"/>
    </source>
</evidence>
<keyword evidence="2" id="KW-1185">Reference proteome</keyword>
<accession>U5D2W8</accession>
<dbReference type="AlphaFoldDB" id="U5D2W8"/>
<reference evidence="2" key="1">
    <citation type="journal article" date="2013" name="Science">
        <title>The Amborella genome and the evolution of flowering plants.</title>
        <authorList>
            <consortium name="Amborella Genome Project"/>
        </authorList>
    </citation>
    <scope>NUCLEOTIDE SEQUENCE [LARGE SCALE GENOMIC DNA]</scope>
</reference>
<gene>
    <name evidence="1" type="ORF">AMTR_s00031p00171310</name>
</gene>
<evidence type="ECO:0000313" key="2">
    <source>
        <dbReference type="Proteomes" id="UP000017836"/>
    </source>
</evidence>
<sequence>MAVKAKGGDGYSYEAGESYSPWRATWEVFFGSGDGEGRDHVRREIIAAYMKRRASCLNLKGHMRSVRKKRWCGLTQAKRKG</sequence>
<dbReference type="Proteomes" id="UP000017836">
    <property type="component" value="Unassembled WGS sequence"/>
</dbReference>
<name>U5D2W8_AMBTC</name>
<dbReference type="HOGENOM" id="CLU_2577046_0_0_1"/>
<dbReference type="EMBL" id="KI392442">
    <property type="protein sequence ID" value="ERN16560.1"/>
    <property type="molecule type" value="Genomic_DNA"/>
</dbReference>
<proteinExistence type="predicted"/>